<evidence type="ECO:0000256" key="1">
    <source>
        <dbReference type="SAM" id="Phobius"/>
    </source>
</evidence>
<reference evidence="2 3" key="1">
    <citation type="submission" date="2018-06" db="EMBL/GenBank/DDBJ databases">
        <title>Lujinxingia sediminis gen. nov. sp. nov., a new facultative anaerobic member of the class Deltaproteobacteria, and proposal of Lujinxingaceae fam. nov.</title>
        <authorList>
            <person name="Guo L.-Y."/>
            <person name="Li C.-M."/>
            <person name="Wang S."/>
            <person name="Du Z.-J."/>
        </authorList>
    </citation>
    <scope>NUCLEOTIDE SEQUENCE [LARGE SCALE GENOMIC DNA]</scope>
    <source>
        <strain evidence="2 3">FA350</strain>
    </source>
</reference>
<dbReference type="AlphaFoldDB" id="A0A2Z4FL29"/>
<keyword evidence="1" id="KW-0472">Membrane</keyword>
<keyword evidence="1" id="KW-0812">Transmembrane</keyword>
<organism evidence="2 3">
    <name type="scientific">Bradymonas sediminis</name>
    <dbReference type="NCBI Taxonomy" id="1548548"/>
    <lineage>
        <taxon>Bacteria</taxon>
        <taxon>Deltaproteobacteria</taxon>
        <taxon>Bradymonadales</taxon>
        <taxon>Bradymonadaceae</taxon>
        <taxon>Bradymonas</taxon>
    </lineage>
</organism>
<dbReference type="Proteomes" id="UP000249799">
    <property type="component" value="Chromosome"/>
</dbReference>
<feature type="transmembrane region" description="Helical" evidence="1">
    <location>
        <begin position="5"/>
        <end position="25"/>
    </location>
</feature>
<protein>
    <submittedName>
        <fullName evidence="2">Uncharacterized protein</fullName>
    </submittedName>
</protein>
<accession>A0A2Z4FL29</accession>
<keyword evidence="1" id="KW-1133">Transmembrane helix</keyword>
<proteinExistence type="predicted"/>
<evidence type="ECO:0000313" key="3">
    <source>
        <dbReference type="Proteomes" id="UP000249799"/>
    </source>
</evidence>
<feature type="transmembrane region" description="Helical" evidence="1">
    <location>
        <begin position="31"/>
        <end position="48"/>
    </location>
</feature>
<keyword evidence="3" id="KW-1185">Reference proteome</keyword>
<dbReference type="EMBL" id="CP030032">
    <property type="protein sequence ID" value="AWV89408.1"/>
    <property type="molecule type" value="Genomic_DNA"/>
</dbReference>
<sequence>MIYEILGLIFVASTMVFFYQCIMFLAEKDYIAGFATLAIGFIVLRGGIEMGKMALLLRRERSA</sequence>
<name>A0A2Z4FL29_9DELT</name>
<dbReference type="OrthoDB" id="5524702at2"/>
<dbReference type="KEGG" id="bsed:DN745_08685"/>
<gene>
    <name evidence="2" type="ORF">DN745_08685</name>
</gene>
<evidence type="ECO:0000313" key="2">
    <source>
        <dbReference type="EMBL" id="AWV89408.1"/>
    </source>
</evidence>